<name>A0A919YUS9_9BACL</name>
<dbReference type="EMBL" id="BOSE01000005">
    <property type="protein sequence ID" value="GIP17223.1"/>
    <property type="molecule type" value="Genomic_DNA"/>
</dbReference>
<evidence type="ECO:0000259" key="5">
    <source>
        <dbReference type="PROSITE" id="PS01124"/>
    </source>
</evidence>
<dbReference type="Pfam" id="PF00072">
    <property type="entry name" value="Response_reg"/>
    <property type="match status" value="1"/>
</dbReference>
<dbReference type="Pfam" id="PF12833">
    <property type="entry name" value="HTH_18"/>
    <property type="match status" value="1"/>
</dbReference>
<dbReference type="PANTHER" id="PTHR43280">
    <property type="entry name" value="ARAC-FAMILY TRANSCRIPTIONAL REGULATOR"/>
    <property type="match status" value="1"/>
</dbReference>
<feature type="domain" description="HTH araC/xylS-type" evidence="5">
    <location>
        <begin position="435"/>
        <end position="533"/>
    </location>
</feature>
<dbReference type="GO" id="GO:0003700">
    <property type="term" value="F:DNA-binding transcription factor activity"/>
    <property type="evidence" value="ECO:0007669"/>
    <property type="project" value="InterPro"/>
</dbReference>
<organism evidence="7 8">
    <name type="scientific">Paenibacillus montaniterrae</name>
    <dbReference type="NCBI Taxonomy" id="429341"/>
    <lineage>
        <taxon>Bacteria</taxon>
        <taxon>Bacillati</taxon>
        <taxon>Bacillota</taxon>
        <taxon>Bacilli</taxon>
        <taxon>Bacillales</taxon>
        <taxon>Paenibacillaceae</taxon>
        <taxon>Paenibacillus</taxon>
    </lineage>
</organism>
<dbReference type="GO" id="GO:0000160">
    <property type="term" value="P:phosphorelay signal transduction system"/>
    <property type="evidence" value="ECO:0007669"/>
    <property type="project" value="InterPro"/>
</dbReference>
<dbReference type="PRINTS" id="PR00032">
    <property type="entry name" value="HTHARAC"/>
</dbReference>
<reference evidence="7" key="1">
    <citation type="submission" date="2021-03" db="EMBL/GenBank/DDBJ databases">
        <title>Antimicrobial resistance genes in bacteria isolated from Japanese honey, and their potential for conferring macrolide and lincosamide resistance in the American foulbrood pathogen Paenibacillus larvae.</title>
        <authorList>
            <person name="Okamoto M."/>
            <person name="Kumagai M."/>
            <person name="Kanamori H."/>
            <person name="Takamatsu D."/>
        </authorList>
    </citation>
    <scope>NUCLEOTIDE SEQUENCE</scope>
    <source>
        <strain evidence="7">J40TS1</strain>
    </source>
</reference>
<dbReference type="AlphaFoldDB" id="A0A919YUS9"/>
<evidence type="ECO:0000256" key="3">
    <source>
        <dbReference type="ARBA" id="ARBA00023163"/>
    </source>
</evidence>
<keyword evidence="2 7" id="KW-0238">DNA-binding</keyword>
<dbReference type="RefSeq" id="WP_213516327.1">
    <property type="nucleotide sequence ID" value="NZ_BOSE01000005.1"/>
</dbReference>
<evidence type="ECO:0000256" key="4">
    <source>
        <dbReference type="PROSITE-ProRule" id="PRU00169"/>
    </source>
</evidence>
<feature type="modified residue" description="4-aspartylphosphate" evidence="4">
    <location>
        <position position="56"/>
    </location>
</feature>
<dbReference type="Proteomes" id="UP000683139">
    <property type="component" value="Unassembled WGS sequence"/>
</dbReference>
<dbReference type="CDD" id="cd17536">
    <property type="entry name" value="REC_YesN-like"/>
    <property type="match status" value="1"/>
</dbReference>
<dbReference type="Gene3D" id="3.40.50.2300">
    <property type="match status" value="1"/>
</dbReference>
<dbReference type="SMART" id="SM00342">
    <property type="entry name" value="HTH_ARAC"/>
    <property type="match status" value="1"/>
</dbReference>
<evidence type="ECO:0000256" key="1">
    <source>
        <dbReference type="ARBA" id="ARBA00023015"/>
    </source>
</evidence>
<dbReference type="PROSITE" id="PS00041">
    <property type="entry name" value="HTH_ARAC_FAMILY_1"/>
    <property type="match status" value="1"/>
</dbReference>
<evidence type="ECO:0000259" key="6">
    <source>
        <dbReference type="PROSITE" id="PS50110"/>
    </source>
</evidence>
<dbReference type="SUPFAM" id="SSF52172">
    <property type="entry name" value="CheY-like"/>
    <property type="match status" value="1"/>
</dbReference>
<dbReference type="SUPFAM" id="SSF46689">
    <property type="entry name" value="Homeodomain-like"/>
    <property type="match status" value="2"/>
</dbReference>
<keyword evidence="8" id="KW-1185">Reference proteome</keyword>
<evidence type="ECO:0000313" key="8">
    <source>
        <dbReference type="Proteomes" id="UP000683139"/>
    </source>
</evidence>
<proteinExistence type="predicted"/>
<dbReference type="GO" id="GO:0043565">
    <property type="term" value="F:sequence-specific DNA binding"/>
    <property type="evidence" value="ECO:0007669"/>
    <property type="project" value="InterPro"/>
</dbReference>
<feature type="domain" description="Response regulatory" evidence="6">
    <location>
        <begin position="4"/>
        <end position="121"/>
    </location>
</feature>
<dbReference type="PROSITE" id="PS01124">
    <property type="entry name" value="HTH_ARAC_FAMILY_2"/>
    <property type="match status" value="1"/>
</dbReference>
<protein>
    <submittedName>
        <fullName evidence="7">DNA-binding response regulator</fullName>
    </submittedName>
</protein>
<evidence type="ECO:0000256" key="2">
    <source>
        <dbReference type="ARBA" id="ARBA00023125"/>
    </source>
</evidence>
<dbReference type="PANTHER" id="PTHR43280:SF28">
    <property type="entry name" value="HTH-TYPE TRANSCRIPTIONAL ACTIVATOR RHAS"/>
    <property type="match status" value="1"/>
</dbReference>
<keyword evidence="1" id="KW-0805">Transcription regulation</keyword>
<gene>
    <name evidence="7" type="ORF">J40TS1_28650</name>
</gene>
<dbReference type="InterPro" id="IPR020449">
    <property type="entry name" value="Tscrpt_reg_AraC-type_HTH"/>
</dbReference>
<dbReference type="SMART" id="SM00448">
    <property type="entry name" value="REC"/>
    <property type="match status" value="1"/>
</dbReference>
<dbReference type="PROSITE" id="PS50110">
    <property type="entry name" value="RESPONSE_REGULATORY"/>
    <property type="match status" value="1"/>
</dbReference>
<dbReference type="InterPro" id="IPR018062">
    <property type="entry name" value="HTH_AraC-typ_CS"/>
</dbReference>
<keyword evidence="3" id="KW-0804">Transcription</keyword>
<dbReference type="InterPro" id="IPR018060">
    <property type="entry name" value="HTH_AraC"/>
</dbReference>
<dbReference type="InterPro" id="IPR011006">
    <property type="entry name" value="CheY-like_superfamily"/>
</dbReference>
<dbReference type="Gene3D" id="1.10.10.60">
    <property type="entry name" value="Homeodomain-like"/>
    <property type="match status" value="2"/>
</dbReference>
<dbReference type="InterPro" id="IPR009057">
    <property type="entry name" value="Homeodomain-like_sf"/>
</dbReference>
<accession>A0A919YUS9</accession>
<sequence length="537" mass="62339">MSYNLLIVDDEEIAIRGIVKGIKWDELKYSEVYTAMDAEEARAIMESKQVHVVLSDIDMPNQNGLELLEWINEHVPNCVTIFLTGHADFKYAQQAVQLASFNYLLKPIDHSLLQQALHDAYVKAEELASLDSIRATYDQFYQQWQLERPLLIERFWHDLIHYRQSLASAYLQSAMRNYSIPLEPESEIQLMQISVEQWREEWSARDEEIMTYAIKNVAEEFFLTNTKAQGHCIQDGQGILYLIIYHPEQLREAGIEKLAYSFIEHCREYLHCHLSCYIGKIIPLTAIRDGIRALQQLEKQNVTQSCTVRLEQETSSRSEPLVAAAVHFPDWIVLLETGKLTQLNYQIDSYFDKLQQAKVGYHELMAFYFGFMNAILQWLQTKGVNSTDVMAEQDWELKDGTIKSLVRLKAWTTTVCSQISGYMNAEGKQVSNVVEKVQQYMLAHLDEEFSRERLAEQVYLNPAYLSRLFRRETGLSLTDYMVKLRINKAKELLENSNEKVSDIAFEVGYANFSHFSKLFKKTTGLTPQEYRKSYGKI</sequence>
<comment type="caution">
    <text evidence="7">The sequence shown here is derived from an EMBL/GenBank/DDBJ whole genome shotgun (WGS) entry which is preliminary data.</text>
</comment>
<dbReference type="InterPro" id="IPR001789">
    <property type="entry name" value="Sig_transdc_resp-reg_receiver"/>
</dbReference>
<keyword evidence="4" id="KW-0597">Phosphoprotein</keyword>
<evidence type="ECO:0000313" key="7">
    <source>
        <dbReference type="EMBL" id="GIP17223.1"/>
    </source>
</evidence>